<accession>A0ABR3FWV1</accession>
<name>A0ABR3FWV1_9AGAR</name>
<reference evidence="2 3" key="1">
    <citation type="submission" date="2024-02" db="EMBL/GenBank/DDBJ databases">
        <title>A draft genome for the cacao thread blight pathogen Marasmius crinis-equi.</title>
        <authorList>
            <person name="Cohen S.P."/>
            <person name="Baruah I.K."/>
            <person name="Amoako-Attah I."/>
            <person name="Bukari Y."/>
            <person name="Meinhardt L.W."/>
            <person name="Bailey B.A."/>
        </authorList>
    </citation>
    <scope>NUCLEOTIDE SEQUENCE [LARGE SCALE GENOMIC DNA]</scope>
    <source>
        <strain evidence="2 3">GH-76</strain>
    </source>
</reference>
<protein>
    <submittedName>
        <fullName evidence="2">Uncharacterized protein</fullName>
    </submittedName>
</protein>
<feature type="compositionally biased region" description="Polar residues" evidence="1">
    <location>
        <begin position="119"/>
        <end position="134"/>
    </location>
</feature>
<feature type="compositionally biased region" description="Acidic residues" evidence="1">
    <location>
        <begin position="70"/>
        <end position="79"/>
    </location>
</feature>
<sequence length="332" mass="36084">MATTFPSDPLLSPTFTDTSASSFDVVSSAPRSRSSTISDLLSQSDSEEEIVWAVARHRRPSAAVESNDSNTEEDSEDDFVVLSRRRQSGVESHSTPAPRASNNSHPSTPTALTAGFSRLSLNNDSAPTQTTARTETIPPVTTKPSTQTRSTPSRSSANLKPKPTGRQKKAKAKKRGSKKSSQAAGLGERPIVDDFSEMAADDDCDSDIGSQISVYDEAVQFITLFLTNPDRDEYNTTSGRLTLLQSIIIELGLSTSVPSSVTSAKAILKSQAFVNVREYLAVREQGLEALQGIMHPSRSALARSIKKSRKRVSLQWVKEHGLDVFLVPCYRH</sequence>
<feature type="compositionally biased region" description="Polar residues" evidence="1">
    <location>
        <begin position="89"/>
        <end position="111"/>
    </location>
</feature>
<evidence type="ECO:0000313" key="3">
    <source>
        <dbReference type="Proteomes" id="UP001465976"/>
    </source>
</evidence>
<organism evidence="2 3">
    <name type="scientific">Marasmius crinis-equi</name>
    <dbReference type="NCBI Taxonomy" id="585013"/>
    <lineage>
        <taxon>Eukaryota</taxon>
        <taxon>Fungi</taxon>
        <taxon>Dikarya</taxon>
        <taxon>Basidiomycota</taxon>
        <taxon>Agaricomycotina</taxon>
        <taxon>Agaricomycetes</taxon>
        <taxon>Agaricomycetidae</taxon>
        <taxon>Agaricales</taxon>
        <taxon>Marasmiineae</taxon>
        <taxon>Marasmiaceae</taxon>
        <taxon>Marasmius</taxon>
    </lineage>
</organism>
<feature type="region of interest" description="Disordered" evidence="1">
    <location>
        <begin position="1"/>
        <end position="46"/>
    </location>
</feature>
<feature type="region of interest" description="Disordered" evidence="1">
    <location>
        <begin position="58"/>
        <end position="194"/>
    </location>
</feature>
<comment type="caution">
    <text evidence="2">The sequence shown here is derived from an EMBL/GenBank/DDBJ whole genome shotgun (WGS) entry which is preliminary data.</text>
</comment>
<keyword evidence="3" id="KW-1185">Reference proteome</keyword>
<dbReference type="EMBL" id="JBAHYK010000043">
    <property type="protein sequence ID" value="KAL0579968.1"/>
    <property type="molecule type" value="Genomic_DNA"/>
</dbReference>
<feature type="compositionally biased region" description="Low complexity" evidence="1">
    <location>
        <begin position="27"/>
        <end position="44"/>
    </location>
</feature>
<feature type="compositionally biased region" description="Basic residues" evidence="1">
    <location>
        <begin position="163"/>
        <end position="178"/>
    </location>
</feature>
<proteinExistence type="predicted"/>
<evidence type="ECO:0000256" key="1">
    <source>
        <dbReference type="SAM" id="MobiDB-lite"/>
    </source>
</evidence>
<dbReference type="Proteomes" id="UP001465976">
    <property type="component" value="Unassembled WGS sequence"/>
</dbReference>
<feature type="compositionally biased region" description="Low complexity" evidence="1">
    <location>
        <begin position="142"/>
        <end position="156"/>
    </location>
</feature>
<gene>
    <name evidence="2" type="ORF">V5O48_002052</name>
</gene>
<feature type="compositionally biased region" description="Polar residues" evidence="1">
    <location>
        <begin position="13"/>
        <end position="25"/>
    </location>
</feature>
<evidence type="ECO:0000313" key="2">
    <source>
        <dbReference type="EMBL" id="KAL0579968.1"/>
    </source>
</evidence>